<reference evidence="2" key="1">
    <citation type="submission" date="2023-07" db="EMBL/GenBank/DDBJ databases">
        <authorList>
            <person name="Stuckert A."/>
        </authorList>
    </citation>
    <scope>NUCLEOTIDE SEQUENCE</scope>
</reference>
<proteinExistence type="predicted"/>
<dbReference type="EMBL" id="CAUEEQ010055585">
    <property type="protein sequence ID" value="CAJ0962610.1"/>
    <property type="molecule type" value="Genomic_DNA"/>
</dbReference>
<dbReference type="Pfam" id="PF00437">
    <property type="entry name" value="T2SSE"/>
    <property type="match status" value="1"/>
</dbReference>
<dbReference type="InterPro" id="IPR001482">
    <property type="entry name" value="T2SS/T4SS_dom"/>
</dbReference>
<dbReference type="Proteomes" id="UP001176940">
    <property type="component" value="Unassembled WGS sequence"/>
</dbReference>
<gene>
    <name evidence="2" type="ORF">RIMI_LOCUS18321054</name>
</gene>
<organism evidence="2 3">
    <name type="scientific">Ranitomeya imitator</name>
    <name type="common">mimic poison frog</name>
    <dbReference type="NCBI Taxonomy" id="111125"/>
    <lineage>
        <taxon>Eukaryota</taxon>
        <taxon>Metazoa</taxon>
        <taxon>Chordata</taxon>
        <taxon>Craniata</taxon>
        <taxon>Vertebrata</taxon>
        <taxon>Euteleostomi</taxon>
        <taxon>Amphibia</taxon>
        <taxon>Batrachia</taxon>
        <taxon>Anura</taxon>
        <taxon>Neobatrachia</taxon>
        <taxon>Hyloidea</taxon>
        <taxon>Dendrobatidae</taxon>
        <taxon>Dendrobatinae</taxon>
        <taxon>Ranitomeya</taxon>
    </lineage>
</organism>
<sequence length="72" mass="8225">MDYESGTFKLHFAYRPYPAATGKKVVLRLLQQTSQPLDINALGMKSADTEKFHQALTSPQRHDLSNRAYGKW</sequence>
<feature type="domain" description="Bacterial type II secretion system protein E" evidence="1">
    <location>
        <begin position="10"/>
        <end position="60"/>
    </location>
</feature>
<evidence type="ECO:0000313" key="3">
    <source>
        <dbReference type="Proteomes" id="UP001176940"/>
    </source>
</evidence>
<keyword evidence="3" id="KW-1185">Reference proteome</keyword>
<evidence type="ECO:0000313" key="2">
    <source>
        <dbReference type="EMBL" id="CAJ0962610.1"/>
    </source>
</evidence>
<comment type="caution">
    <text evidence="2">The sequence shown here is derived from an EMBL/GenBank/DDBJ whole genome shotgun (WGS) entry which is preliminary data.</text>
</comment>
<name>A0ABN9MDR3_9NEOB</name>
<protein>
    <recommendedName>
        <fullName evidence="1">Bacterial type II secretion system protein E domain-containing protein</fullName>
    </recommendedName>
</protein>
<accession>A0ABN9MDR3</accession>
<evidence type="ECO:0000259" key="1">
    <source>
        <dbReference type="Pfam" id="PF00437"/>
    </source>
</evidence>